<dbReference type="Proteomes" id="UP001595729">
    <property type="component" value="Unassembled WGS sequence"/>
</dbReference>
<dbReference type="EMBL" id="JBHRXX010000009">
    <property type="protein sequence ID" value="MFC3685828.1"/>
    <property type="molecule type" value="Genomic_DNA"/>
</dbReference>
<sequence>MLTRGDIVRILPEFQDAGDDGFSWIVVGDEEKGRVDISPDPINLKIKPVYTLKVDQVELVRKARLAL</sequence>
<comment type="caution">
    <text evidence="1">The sequence shown here is derived from an EMBL/GenBank/DDBJ whole genome shotgun (WGS) entry which is preliminary data.</text>
</comment>
<accession>A0ABV7WBR7</accession>
<organism evidence="1 2">
    <name type="scientific">Hydrogenophaga luteola</name>
    <dbReference type="NCBI Taxonomy" id="1591122"/>
    <lineage>
        <taxon>Bacteria</taxon>
        <taxon>Pseudomonadati</taxon>
        <taxon>Pseudomonadota</taxon>
        <taxon>Betaproteobacteria</taxon>
        <taxon>Burkholderiales</taxon>
        <taxon>Comamonadaceae</taxon>
        <taxon>Hydrogenophaga</taxon>
    </lineage>
</organism>
<evidence type="ECO:0000313" key="1">
    <source>
        <dbReference type="EMBL" id="MFC3685828.1"/>
    </source>
</evidence>
<proteinExistence type="predicted"/>
<dbReference type="RefSeq" id="WP_382177691.1">
    <property type="nucleotide sequence ID" value="NZ_JBHRXX010000009.1"/>
</dbReference>
<reference evidence="2" key="1">
    <citation type="journal article" date="2019" name="Int. J. Syst. Evol. Microbiol.">
        <title>The Global Catalogue of Microorganisms (GCM) 10K type strain sequencing project: providing services to taxonomists for standard genome sequencing and annotation.</title>
        <authorList>
            <consortium name="The Broad Institute Genomics Platform"/>
            <consortium name="The Broad Institute Genome Sequencing Center for Infectious Disease"/>
            <person name="Wu L."/>
            <person name="Ma J."/>
        </authorList>
    </citation>
    <scope>NUCLEOTIDE SEQUENCE [LARGE SCALE GENOMIC DNA]</scope>
    <source>
        <strain evidence="2">KCTC 42501</strain>
    </source>
</reference>
<evidence type="ECO:0000313" key="2">
    <source>
        <dbReference type="Proteomes" id="UP001595729"/>
    </source>
</evidence>
<gene>
    <name evidence="1" type="ORF">ACFOPI_19685</name>
</gene>
<keyword evidence="2" id="KW-1185">Reference proteome</keyword>
<name>A0ABV7WBR7_9BURK</name>
<protein>
    <submittedName>
        <fullName evidence="1">Uncharacterized protein</fullName>
    </submittedName>
</protein>